<proteinExistence type="predicted"/>
<dbReference type="Proteomes" id="UP001311232">
    <property type="component" value="Unassembled WGS sequence"/>
</dbReference>
<accession>A0AAV9QTH5</accession>
<feature type="region of interest" description="Disordered" evidence="1">
    <location>
        <begin position="47"/>
        <end position="84"/>
    </location>
</feature>
<reference evidence="2 3" key="1">
    <citation type="submission" date="2021-06" db="EMBL/GenBank/DDBJ databases">
        <authorList>
            <person name="Palmer J.M."/>
        </authorList>
    </citation>
    <scope>NUCLEOTIDE SEQUENCE [LARGE SCALE GENOMIC DNA]</scope>
    <source>
        <strain evidence="2 3">MEX-2019</strain>
        <tissue evidence="2">Muscle</tissue>
    </source>
</reference>
<protein>
    <submittedName>
        <fullName evidence="2">Uncharacterized protein</fullName>
    </submittedName>
</protein>
<feature type="compositionally biased region" description="Polar residues" evidence="1">
    <location>
        <begin position="1"/>
        <end position="13"/>
    </location>
</feature>
<dbReference type="EMBL" id="JAHHUM010002790">
    <property type="protein sequence ID" value="KAK5600781.1"/>
    <property type="molecule type" value="Genomic_DNA"/>
</dbReference>
<comment type="caution">
    <text evidence="2">The sequence shown here is derived from an EMBL/GenBank/DDBJ whole genome shotgun (WGS) entry which is preliminary data.</text>
</comment>
<feature type="region of interest" description="Disordered" evidence="1">
    <location>
        <begin position="1"/>
        <end position="20"/>
    </location>
</feature>
<gene>
    <name evidence="2" type="ORF">CRENBAI_010267</name>
</gene>
<feature type="compositionally biased region" description="Polar residues" evidence="1">
    <location>
        <begin position="47"/>
        <end position="69"/>
    </location>
</feature>
<evidence type="ECO:0000313" key="3">
    <source>
        <dbReference type="Proteomes" id="UP001311232"/>
    </source>
</evidence>
<sequence length="96" mass="10530">MFWSNCSGASVSSSEDHRHELDLATSQKSTQNRRCAAFILALTHTPAGTSEQATSTELVPQSWSHQTGPTELVPPNWSHSHRTPADFFSVDSRGFS</sequence>
<keyword evidence="3" id="KW-1185">Reference proteome</keyword>
<name>A0AAV9QTH5_9TELE</name>
<evidence type="ECO:0000256" key="1">
    <source>
        <dbReference type="SAM" id="MobiDB-lite"/>
    </source>
</evidence>
<evidence type="ECO:0000313" key="2">
    <source>
        <dbReference type="EMBL" id="KAK5600781.1"/>
    </source>
</evidence>
<dbReference type="AlphaFoldDB" id="A0AAV9QTH5"/>
<organism evidence="2 3">
    <name type="scientific">Crenichthys baileyi</name>
    <name type="common">White River springfish</name>
    <dbReference type="NCBI Taxonomy" id="28760"/>
    <lineage>
        <taxon>Eukaryota</taxon>
        <taxon>Metazoa</taxon>
        <taxon>Chordata</taxon>
        <taxon>Craniata</taxon>
        <taxon>Vertebrata</taxon>
        <taxon>Euteleostomi</taxon>
        <taxon>Actinopterygii</taxon>
        <taxon>Neopterygii</taxon>
        <taxon>Teleostei</taxon>
        <taxon>Neoteleostei</taxon>
        <taxon>Acanthomorphata</taxon>
        <taxon>Ovalentaria</taxon>
        <taxon>Atherinomorphae</taxon>
        <taxon>Cyprinodontiformes</taxon>
        <taxon>Goodeidae</taxon>
        <taxon>Crenichthys</taxon>
    </lineage>
</organism>